<dbReference type="AlphaFoldDB" id="A0A414FWV2"/>
<dbReference type="GO" id="GO:0005829">
    <property type="term" value="C:cytosol"/>
    <property type="evidence" value="ECO:0007669"/>
    <property type="project" value="TreeGrafter"/>
</dbReference>
<feature type="domain" description="CobQ/CobB/MinD/ParA nucleotide binding" evidence="3">
    <location>
        <begin position="222"/>
        <end position="264"/>
    </location>
</feature>
<dbReference type="Gene3D" id="3.40.50.300">
    <property type="entry name" value="P-loop containing nucleotide triphosphate hydrolases"/>
    <property type="match status" value="1"/>
</dbReference>
<dbReference type="GO" id="GO:0016887">
    <property type="term" value="F:ATP hydrolysis activity"/>
    <property type="evidence" value="ECO:0007669"/>
    <property type="project" value="TreeGrafter"/>
</dbReference>
<reference evidence="4 5" key="1">
    <citation type="submission" date="2018-08" db="EMBL/GenBank/DDBJ databases">
        <title>A genome reference for cultivated species of the human gut microbiota.</title>
        <authorList>
            <person name="Zou Y."/>
            <person name="Xue W."/>
            <person name="Luo G."/>
        </authorList>
    </citation>
    <scope>NUCLEOTIDE SEQUENCE [LARGE SCALE GENOMIC DNA]</scope>
    <source>
        <strain evidence="4 5">AM30-5LB</strain>
    </source>
</reference>
<dbReference type="InterPro" id="IPR050625">
    <property type="entry name" value="ParA/MinD_ATPase"/>
</dbReference>
<dbReference type="EMBL" id="QSJI01000003">
    <property type="protein sequence ID" value="RHD55978.1"/>
    <property type="molecule type" value="Genomic_DNA"/>
</dbReference>
<gene>
    <name evidence="4" type="ORF">DW787_04640</name>
</gene>
<dbReference type="GO" id="GO:0051782">
    <property type="term" value="P:negative regulation of cell division"/>
    <property type="evidence" value="ECO:0007669"/>
    <property type="project" value="TreeGrafter"/>
</dbReference>
<dbReference type="InterPro" id="IPR027417">
    <property type="entry name" value="P-loop_NTPase"/>
</dbReference>
<dbReference type="InterPro" id="IPR002586">
    <property type="entry name" value="CobQ/CobB/MinD/ParA_Nub-bd_dom"/>
</dbReference>
<evidence type="ECO:0000256" key="2">
    <source>
        <dbReference type="ARBA" id="ARBA00022840"/>
    </source>
</evidence>
<evidence type="ECO:0000259" key="3">
    <source>
        <dbReference type="Pfam" id="PF01656"/>
    </source>
</evidence>
<comment type="caution">
    <text evidence="4">The sequence shown here is derived from an EMBL/GenBank/DDBJ whole genome shotgun (WGS) entry which is preliminary data.</text>
</comment>
<name>A0A414FWV2_9ACTN</name>
<protein>
    <recommendedName>
        <fullName evidence="3">CobQ/CobB/MinD/ParA nucleotide binding domain-containing protein</fullName>
    </recommendedName>
</protein>
<accession>A0A414FWV2</accession>
<organism evidence="4 5">
    <name type="scientific">Collinsella intestinalis</name>
    <dbReference type="NCBI Taxonomy" id="147207"/>
    <lineage>
        <taxon>Bacteria</taxon>
        <taxon>Bacillati</taxon>
        <taxon>Actinomycetota</taxon>
        <taxon>Coriobacteriia</taxon>
        <taxon>Coriobacteriales</taxon>
        <taxon>Coriobacteriaceae</taxon>
        <taxon>Collinsella</taxon>
    </lineage>
</organism>
<evidence type="ECO:0000256" key="1">
    <source>
        <dbReference type="ARBA" id="ARBA00022741"/>
    </source>
</evidence>
<dbReference type="PANTHER" id="PTHR43384">
    <property type="entry name" value="SEPTUM SITE-DETERMINING PROTEIN MIND HOMOLOG, CHLOROPLASTIC-RELATED"/>
    <property type="match status" value="1"/>
</dbReference>
<dbReference type="Proteomes" id="UP000286050">
    <property type="component" value="Unassembled WGS sequence"/>
</dbReference>
<keyword evidence="2" id="KW-0067">ATP-binding</keyword>
<proteinExistence type="predicted"/>
<sequence>MDVMWLIWDGGGAAARVREEVRLRCPDARIVCIDDADVLVELAHGLGDGVRIALGASPGNASDLLHVIRAVRGGSAGHAAPAVLACIDGMDAGLVSELFDAGAQEVIATDASLTGSADARGQDAEAAHMDIGTEVATRGTVASERDGLVPDDPFVPMGYGGDEVPPWSTETWDALDEPDGDAVACIGDVAEQTGDIVDLGDVVRRVREREVADHGGPRAPVIAVVSGQGGAGKTTLVAAMAACAARAGLRAAVIDVDLMFGDLPSVLGVDAFRGLEGIDTHAMDGELAEEDIESCAMRVGPGLTLWGPLIEPERAELYGAPVERLIIVLRKVADVIFIDTSTHWGDAVAAVVALCDRCLVVGSAGANAGASATRVVGLATRLGVPATRMTSVFNRLGSPGCAEEDALRFEMGASLASRARISFGGEEVAGLIGFGRLDSLVAGEGPFSHDVRDLTARVLTELGCSFDERLMGPAPDDHERRPRFRLPWRRKAGEHR</sequence>
<dbReference type="PANTHER" id="PTHR43384:SF6">
    <property type="entry name" value="SEPTUM SITE-DETERMINING PROTEIN MIND HOMOLOG, CHLOROPLASTIC"/>
    <property type="match status" value="1"/>
</dbReference>
<dbReference type="GO" id="GO:0005524">
    <property type="term" value="F:ATP binding"/>
    <property type="evidence" value="ECO:0007669"/>
    <property type="project" value="UniProtKB-KW"/>
</dbReference>
<dbReference type="Pfam" id="PF01656">
    <property type="entry name" value="CbiA"/>
    <property type="match status" value="1"/>
</dbReference>
<dbReference type="GO" id="GO:0009898">
    <property type="term" value="C:cytoplasmic side of plasma membrane"/>
    <property type="evidence" value="ECO:0007669"/>
    <property type="project" value="TreeGrafter"/>
</dbReference>
<dbReference type="SUPFAM" id="SSF52540">
    <property type="entry name" value="P-loop containing nucleoside triphosphate hydrolases"/>
    <property type="match status" value="1"/>
</dbReference>
<evidence type="ECO:0000313" key="5">
    <source>
        <dbReference type="Proteomes" id="UP000286050"/>
    </source>
</evidence>
<keyword evidence="1" id="KW-0547">Nucleotide-binding</keyword>
<evidence type="ECO:0000313" key="4">
    <source>
        <dbReference type="EMBL" id="RHD55978.1"/>
    </source>
</evidence>